<sequence>MTPEVVVLLILGFLGLLGSGGVWTYRLSRKEAPIKKEEADIAAADKTVQMALAVATAAREGQVQLTADLAKERGERQTLSGRVDELSSQVREQNRTISRLREALSIFSDAWDDMTTTWATLRLSDEPPPRPTTKTR</sequence>
<evidence type="ECO:0000313" key="2">
    <source>
        <dbReference type="Proteomes" id="UP001139168"/>
    </source>
</evidence>
<dbReference type="RefSeq" id="WP_227891480.1">
    <property type="nucleotide sequence ID" value="NZ_JAJFZQ010000006.1"/>
</dbReference>
<comment type="caution">
    <text evidence="1">The sequence shown here is derived from an EMBL/GenBank/DDBJ whole genome shotgun (WGS) entry which is preliminary data.</text>
</comment>
<dbReference type="EMBL" id="JAJFZQ010000006">
    <property type="protein sequence ID" value="MCC3266674.1"/>
    <property type="molecule type" value="Genomic_DNA"/>
</dbReference>
<organism evidence="1 2">
    <name type="scientific">Arthrobacter gengyunqii</name>
    <dbReference type="NCBI Taxonomy" id="2886940"/>
    <lineage>
        <taxon>Bacteria</taxon>
        <taxon>Bacillati</taxon>
        <taxon>Actinomycetota</taxon>
        <taxon>Actinomycetes</taxon>
        <taxon>Micrococcales</taxon>
        <taxon>Micrococcaceae</taxon>
        <taxon>Arthrobacter</taxon>
    </lineage>
</organism>
<accession>A0ABS8GJD4</accession>
<protein>
    <recommendedName>
        <fullName evidence="3">DNA recombination protein RmuC</fullName>
    </recommendedName>
</protein>
<gene>
    <name evidence="1" type="ORF">LJ752_11555</name>
</gene>
<evidence type="ECO:0008006" key="3">
    <source>
        <dbReference type="Google" id="ProtNLM"/>
    </source>
</evidence>
<evidence type="ECO:0000313" key="1">
    <source>
        <dbReference type="EMBL" id="MCC3266674.1"/>
    </source>
</evidence>
<proteinExistence type="predicted"/>
<keyword evidence="2" id="KW-1185">Reference proteome</keyword>
<dbReference type="Proteomes" id="UP001139168">
    <property type="component" value="Unassembled WGS sequence"/>
</dbReference>
<reference evidence="1" key="1">
    <citation type="submission" date="2021-10" db="EMBL/GenBank/DDBJ databases">
        <title>Novel species in genus Arthrobacter.</title>
        <authorList>
            <person name="Liu Y."/>
        </authorList>
    </citation>
    <scope>NUCLEOTIDE SEQUENCE</scope>
    <source>
        <strain evidence="1">Zg-Y786</strain>
    </source>
</reference>
<name>A0ABS8GJD4_9MICC</name>